<dbReference type="EMBL" id="VJMJ01000054">
    <property type="protein sequence ID" value="KAF0740149.1"/>
    <property type="molecule type" value="Genomic_DNA"/>
</dbReference>
<feature type="active site" description="Charge relay system" evidence="7">
    <location>
        <position position="184"/>
    </location>
</feature>
<evidence type="ECO:0000259" key="10">
    <source>
        <dbReference type="Pfam" id="PF00082"/>
    </source>
</evidence>
<feature type="signal peptide" evidence="9">
    <location>
        <begin position="1"/>
        <end position="15"/>
    </location>
</feature>
<name>A0A6G0XIH7_9STRA</name>
<feature type="active site" description="Charge relay system" evidence="7">
    <location>
        <position position="391"/>
    </location>
</feature>
<proteinExistence type="inferred from homology"/>
<organism evidence="11 12">
    <name type="scientific">Aphanomyces euteiches</name>
    <dbReference type="NCBI Taxonomy" id="100861"/>
    <lineage>
        <taxon>Eukaryota</taxon>
        <taxon>Sar</taxon>
        <taxon>Stramenopiles</taxon>
        <taxon>Oomycota</taxon>
        <taxon>Saprolegniomycetes</taxon>
        <taxon>Saprolegniales</taxon>
        <taxon>Verrucalvaceae</taxon>
        <taxon>Aphanomyces</taxon>
    </lineage>
</organism>
<dbReference type="InterPro" id="IPR023828">
    <property type="entry name" value="Peptidase_S8_Ser-AS"/>
</dbReference>
<dbReference type="InterPro" id="IPR015500">
    <property type="entry name" value="Peptidase_S8_subtilisin-rel"/>
</dbReference>
<reference evidence="11 12" key="1">
    <citation type="submission" date="2019-07" db="EMBL/GenBank/DDBJ databases">
        <title>Genomics analysis of Aphanomyces spp. identifies a new class of oomycete effector associated with host adaptation.</title>
        <authorList>
            <person name="Gaulin E."/>
        </authorList>
    </citation>
    <scope>NUCLEOTIDE SEQUENCE [LARGE SCALE GENOMIC DNA]</scope>
    <source>
        <strain evidence="11 12">ATCC 201684</strain>
    </source>
</reference>
<dbReference type="AlphaFoldDB" id="A0A6G0XIH7"/>
<dbReference type="InterPro" id="IPR036852">
    <property type="entry name" value="Peptidase_S8/S53_dom_sf"/>
</dbReference>
<dbReference type="PANTHER" id="PTHR43806">
    <property type="entry name" value="PEPTIDASE S8"/>
    <property type="match status" value="1"/>
</dbReference>
<dbReference type="PRINTS" id="PR00723">
    <property type="entry name" value="SUBTILISIN"/>
</dbReference>
<dbReference type="PANTHER" id="PTHR43806:SF67">
    <property type="entry name" value="EGF-LIKE DOMAIN-CONTAINING PROTEIN"/>
    <property type="match status" value="1"/>
</dbReference>
<evidence type="ECO:0000256" key="3">
    <source>
        <dbReference type="ARBA" id="ARBA00022801"/>
    </source>
</evidence>
<evidence type="ECO:0000256" key="4">
    <source>
        <dbReference type="ARBA" id="ARBA00022825"/>
    </source>
</evidence>
<dbReference type="Proteomes" id="UP000481153">
    <property type="component" value="Unassembled WGS sequence"/>
</dbReference>
<comment type="caution">
    <text evidence="11">The sequence shown here is derived from an EMBL/GenBank/DDBJ whole genome shotgun (WGS) entry which is preliminary data.</text>
</comment>
<keyword evidence="9" id="KW-0732">Signal</keyword>
<evidence type="ECO:0000256" key="7">
    <source>
        <dbReference type="PROSITE-ProRule" id="PRU01240"/>
    </source>
</evidence>
<dbReference type="EC" id="3.4.21.62" evidence="6"/>
<feature type="chain" id="PRO_5026026577" description="subtilisin" evidence="9">
    <location>
        <begin position="16"/>
        <end position="567"/>
    </location>
</feature>
<dbReference type="PROSITE" id="PS51892">
    <property type="entry name" value="SUBTILASE"/>
    <property type="match status" value="1"/>
</dbReference>
<evidence type="ECO:0000256" key="5">
    <source>
        <dbReference type="ARBA" id="ARBA00023529"/>
    </source>
</evidence>
<keyword evidence="4 7" id="KW-0720">Serine protease</keyword>
<keyword evidence="3 7" id="KW-0378">Hydrolase</keyword>
<evidence type="ECO:0000256" key="9">
    <source>
        <dbReference type="SAM" id="SignalP"/>
    </source>
</evidence>
<evidence type="ECO:0000256" key="1">
    <source>
        <dbReference type="ARBA" id="ARBA00011073"/>
    </source>
</evidence>
<dbReference type="GO" id="GO:0006508">
    <property type="term" value="P:proteolysis"/>
    <property type="evidence" value="ECO:0007669"/>
    <property type="project" value="UniProtKB-KW"/>
</dbReference>
<dbReference type="Pfam" id="PF00082">
    <property type="entry name" value="Peptidase_S8"/>
    <property type="match status" value="1"/>
</dbReference>
<evidence type="ECO:0000256" key="6">
    <source>
        <dbReference type="ARBA" id="ARBA00023619"/>
    </source>
</evidence>
<feature type="active site" description="Charge relay system" evidence="7">
    <location>
        <position position="220"/>
    </location>
</feature>
<keyword evidence="2 7" id="KW-0645">Protease</keyword>
<keyword evidence="12" id="KW-1185">Reference proteome</keyword>
<evidence type="ECO:0000313" key="11">
    <source>
        <dbReference type="EMBL" id="KAF0740149.1"/>
    </source>
</evidence>
<comment type="similarity">
    <text evidence="1 7">Belongs to the peptidase S8 family.</text>
</comment>
<dbReference type="PROSITE" id="PS00138">
    <property type="entry name" value="SUBTILASE_SER"/>
    <property type="match status" value="1"/>
</dbReference>
<evidence type="ECO:0000256" key="8">
    <source>
        <dbReference type="SAM" id="MobiDB-lite"/>
    </source>
</evidence>
<gene>
    <name evidence="11" type="ORF">Ae201684_004386</name>
</gene>
<accession>A0A6G0XIH7</accession>
<feature type="region of interest" description="Disordered" evidence="8">
    <location>
        <begin position="468"/>
        <end position="567"/>
    </location>
</feature>
<evidence type="ECO:0000313" key="12">
    <source>
        <dbReference type="Proteomes" id="UP000481153"/>
    </source>
</evidence>
<sequence>MRFLALLAAATLASAATSPRNPKIDRTLWSLLESNQPVDAMIKLKEQSQPVVETSDVKDPAERIRNKLVAATSKSAAMVKSLLTPRSRRLDATQCPGSATSSYLWIAGRMHIKGLTLCMAQEIAASESVLRLRKEEVEEIDTSAIAQASPVDTLPELWAANMIRAPAVWSSGNTGQDIVIGSIDTGVRATHSLYVSKLRPDYNWFDRINNTATPTDDSGHGSHVMGILVGDLGVGIAPGAQWISCRGCGATCDESVLLSCMQFMLCPTDAQGNNADCSKKPHVINNSWGSSVTKTAYLSAFQAWEDAGILAVTSAGNAGPLCSSFGSPADYPTALAVGMMTQDFLLNSRTSRGPPKNDSNVIKPDISAPGWAIYSASNAGDKLYASLSGTSQAAPHVAGTAALMLAANPSLTPAQIRTALKTHVETAWIILGVGGQNCGGVDDLTFPNNNFGAGLVNASFAVESVATSSPLPAPTTSSPTPATTQGPTDAPTTQVPVPTATTGSPSTAPVSTTKAPTTTSTTRVPTSTATTTKTPTTTATTQKPTTTIKPPTTTTTTKTPTSTANCR</sequence>
<protein>
    <recommendedName>
        <fullName evidence="6">subtilisin</fullName>
        <ecNumber evidence="6">3.4.21.62</ecNumber>
    </recommendedName>
</protein>
<dbReference type="GO" id="GO:0004252">
    <property type="term" value="F:serine-type endopeptidase activity"/>
    <property type="evidence" value="ECO:0007669"/>
    <property type="project" value="UniProtKB-UniRule"/>
</dbReference>
<dbReference type="InterPro" id="IPR050131">
    <property type="entry name" value="Peptidase_S8_subtilisin-like"/>
</dbReference>
<dbReference type="VEuPathDB" id="FungiDB:AeMF1_013411"/>
<comment type="catalytic activity">
    <reaction evidence="5">
        <text>Hydrolysis of proteins with broad specificity for peptide bonds, and a preference for a large uncharged residue in P1. Hydrolyzes peptide amides.</text>
        <dbReference type="EC" id="3.4.21.62"/>
    </reaction>
</comment>
<dbReference type="InterPro" id="IPR000209">
    <property type="entry name" value="Peptidase_S8/S53_dom"/>
</dbReference>
<feature type="domain" description="Peptidase S8/S53" evidence="10">
    <location>
        <begin position="175"/>
        <end position="424"/>
    </location>
</feature>
<evidence type="ECO:0000256" key="2">
    <source>
        <dbReference type="ARBA" id="ARBA00022670"/>
    </source>
</evidence>
<dbReference type="Gene3D" id="3.40.50.200">
    <property type="entry name" value="Peptidase S8/S53 domain"/>
    <property type="match status" value="1"/>
</dbReference>
<dbReference type="SUPFAM" id="SSF52743">
    <property type="entry name" value="Subtilisin-like"/>
    <property type="match status" value="1"/>
</dbReference>